<protein>
    <submittedName>
        <fullName evidence="4">TetR family transcriptional regulator</fullName>
    </submittedName>
</protein>
<keyword evidence="5" id="KW-1185">Reference proteome</keyword>
<evidence type="ECO:0000256" key="1">
    <source>
        <dbReference type="ARBA" id="ARBA00023125"/>
    </source>
</evidence>
<reference evidence="4 5" key="1">
    <citation type="submission" date="2019-11" db="EMBL/GenBank/DDBJ databases">
        <title>Genome analysis of Rhizobacterium cereale a novel genus and species isolated from maize roots in North Spain.</title>
        <authorList>
            <person name="Menendez E."/>
            <person name="Flores-Felix J.D."/>
            <person name="Ramirez-Bahena M.-H."/>
            <person name="Igual J.M."/>
            <person name="Garcia-Fraile P."/>
            <person name="Peix A."/>
            <person name="Velazquez E."/>
        </authorList>
    </citation>
    <scope>NUCLEOTIDE SEQUENCE [LARGE SCALE GENOMIC DNA]</scope>
    <source>
        <strain evidence="4 5">RZME27</strain>
    </source>
</reference>
<evidence type="ECO:0000256" key="2">
    <source>
        <dbReference type="PROSITE-ProRule" id="PRU00335"/>
    </source>
</evidence>
<dbReference type="InterPro" id="IPR041479">
    <property type="entry name" value="TetR_CgmR_C"/>
</dbReference>
<dbReference type="GO" id="GO:0003677">
    <property type="term" value="F:DNA binding"/>
    <property type="evidence" value="ECO:0007669"/>
    <property type="project" value="UniProtKB-UniRule"/>
</dbReference>
<dbReference type="Pfam" id="PF17937">
    <property type="entry name" value="TetR_C_28"/>
    <property type="match status" value="1"/>
</dbReference>
<accession>A0A6A8AEI0</accession>
<dbReference type="Pfam" id="PF00440">
    <property type="entry name" value="TetR_N"/>
    <property type="match status" value="1"/>
</dbReference>
<name>A0A6A8AEI0_9HYPH</name>
<gene>
    <name evidence="4" type="ORF">GAO09_27275</name>
</gene>
<sequence length="184" mass="20611">MGPRKIDPEHILDAAERVISRTGAASLSIDSVAREAGVSKSQVVYDHKTKCALLEALVERQIRRDQQTTDSFVRDCAIAGSSHAQLFGRLVAARKRPHQRDRSIAMAVSVSLGRDEILQKIMRDWMTSELEAVSNGPKPTAARMAYFALTGFSCIERFDFHTWTDAERTEILEEIRAVYTTYPA</sequence>
<dbReference type="InterPro" id="IPR001647">
    <property type="entry name" value="HTH_TetR"/>
</dbReference>
<comment type="caution">
    <text evidence="4">The sequence shown here is derived from an EMBL/GenBank/DDBJ whole genome shotgun (WGS) entry which is preliminary data.</text>
</comment>
<dbReference type="EMBL" id="WIXI01000051">
    <property type="protein sequence ID" value="MQY49733.1"/>
    <property type="molecule type" value="Genomic_DNA"/>
</dbReference>
<dbReference type="AlphaFoldDB" id="A0A6A8AEI0"/>
<evidence type="ECO:0000313" key="4">
    <source>
        <dbReference type="EMBL" id="MQY49733.1"/>
    </source>
</evidence>
<dbReference type="InterPro" id="IPR009057">
    <property type="entry name" value="Homeodomain-like_sf"/>
</dbReference>
<dbReference type="PROSITE" id="PS50977">
    <property type="entry name" value="HTH_TETR_2"/>
    <property type="match status" value="1"/>
</dbReference>
<dbReference type="SUPFAM" id="SSF46689">
    <property type="entry name" value="Homeodomain-like"/>
    <property type="match status" value="1"/>
</dbReference>
<feature type="domain" description="HTH tetR-type" evidence="3">
    <location>
        <begin position="5"/>
        <end position="65"/>
    </location>
</feature>
<proteinExistence type="predicted"/>
<organism evidence="4 5">
    <name type="scientific">Endobacterium cereale</name>
    <dbReference type="NCBI Taxonomy" id="2663029"/>
    <lineage>
        <taxon>Bacteria</taxon>
        <taxon>Pseudomonadati</taxon>
        <taxon>Pseudomonadota</taxon>
        <taxon>Alphaproteobacteria</taxon>
        <taxon>Hyphomicrobiales</taxon>
        <taxon>Rhizobiaceae</taxon>
        <taxon>Endobacterium</taxon>
    </lineage>
</organism>
<keyword evidence="1 2" id="KW-0238">DNA-binding</keyword>
<evidence type="ECO:0000313" key="5">
    <source>
        <dbReference type="Proteomes" id="UP000435138"/>
    </source>
</evidence>
<dbReference type="Proteomes" id="UP000435138">
    <property type="component" value="Unassembled WGS sequence"/>
</dbReference>
<evidence type="ECO:0000259" key="3">
    <source>
        <dbReference type="PROSITE" id="PS50977"/>
    </source>
</evidence>
<dbReference type="Gene3D" id="1.10.357.10">
    <property type="entry name" value="Tetracycline Repressor, domain 2"/>
    <property type="match status" value="1"/>
</dbReference>
<feature type="DNA-binding region" description="H-T-H motif" evidence="2">
    <location>
        <begin position="28"/>
        <end position="47"/>
    </location>
</feature>
<dbReference type="RefSeq" id="WP_324184662.1">
    <property type="nucleotide sequence ID" value="NZ_JAYKOO010000001.1"/>
</dbReference>